<dbReference type="GO" id="GO:0032040">
    <property type="term" value="C:small-subunit processome"/>
    <property type="evidence" value="ECO:0007669"/>
    <property type="project" value="TreeGrafter"/>
</dbReference>
<feature type="domain" description="S1 motif" evidence="6">
    <location>
        <begin position="159"/>
        <end position="228"/>
    </location>
</feature>
<proteinExistence type="predicted"/>
<keyword evidence="2" id="KW-0698">rRNA processing</keyword>
<dbReference type="InterPro" id="IPR012340">
    <property type="entry name" value="NA-bd_OB-fold"/>
</dbReference>
<dbReference type="Gene3D" id="1.25.40.10">
    <property type="entry name" value="Tetratricopeptide repeat domain"/>
    <property type="match status" value="1"/>
</dbReference>
<dbReference type="SMART" id="SM00386">
    <property type="entry name" value="HAT"/>
    <property type="match status" value="4"/>
</dbReference>
<evidence type="ECO:0000259" key="6">
    <source>
        <dbReference type="PROSITE" id="PS50126"/>
    </source>
</evidence>
<comment type="subcellular location">
    <subcellularLocation>
        <location evidence="1">Nucleus</location>
        <location evidence="1">Nucleolus</location>
    </subcellularLocation>
</comment>
<dbReference type="InterPro" id="IPR045209">
    <property type="entry name" value="Rrp5"/>
</dbReference>
<dbReference type="PANTHER" id="PTHR23270">
    <property type="entry name" value="PROGRAMMED CELL DEATH PROTEIN 11 PRE-RRNA PROCESSING PROTEIN RRP5"/>
    <property type="match status" value="1"/>
</dbReference>
<evidence type="ECO:0000256" key="3">
    <source>
        <dbReference type="ARBA" id="ARBA00022737"/>
    </source>
</evidence>
<dbReference type="Pfam" id="PF00575">
    <property type="entry name" value="S1"/>
    <property type="match status" value="1"/>
</dbReference>
<dbReference type="SUPFAM" id="SSF48452">
    <property type="entry name" value="TPR-like"/>
    <property type="match status" value="2"/>
</dbReference>
<evidence type="ECO:0000256" key="2">
    <source>
        <dbReference type="ARBA" id="ARBA00022552"/>
    </source>
</evidence>
<evidence type="ECO:0000313" key="7">
    <source>
        <dbReference type="EMBL" id="OTF76035.1"/>
    </source>
</evidence>
<dbReference type="PANTHER" id="PTHR23270:SF10">
    <property type="entry name" value="PROTEIN RRP5 HOMOLOG"/>
    <property type="match status" value="1"/>
</dbReference>
<dbReference type="Pfam" id="PF23459">
    <property type="entry name" value="S1_RRP5"/>
    <property type="match status" value="1"/>
</dbReference>
<comment type="caution">
    <text evidence="7">The sequence shown here is derived from an EMBL/GenBank/DDBJ whole genome shotgun (WGS) entry which is preliminary data.</text>
</comment>
<dbReference type="GO" id="GO:0006364">
    <property type="term" value="P:rRNA processing"/>
    <property type="evidence" value="ECO:0007669"/>
    <property type="project" value="UniProtKB-KW"/>
</dbReference>
<dbReference type="InterPro" id="IPR008847">
    <property type="entry name" value="Suf"/>
</dbReference>
<protein>
    <recommendedName>
        <fullName evidence="6">S1 motif domain-containing protein</fullName>
    </recommendedName>
</protein>
<feature type="region of interest" description="Disordered" evidence="5">
    <location>
        <begin position="632"/>
        <end position="679"/>
    </location>
</feature>
<keyword evidence="3" id="KW-0677">Repeat</keyword>
<dbReference type="GO" id="GO:0003723">
    <property type="term" value="F:RNA binding"/>
    <property type="evidence" value="ECO:0007669"/>
    <property type="project" value="TreeGrafter"/>
</dbReference>
<reference evidence="7 8" key="1">
    <citation type="submission" date="2017-03" db="EMBL/GenBank/DDBJ databases">
        <title>Genome Survey of Euroglyphus maynei.</title>
        <authorList>
            <person name="Arlian L.G."/>
            <person name="Morgan M.S."/>
            <person name="Rider S.D."/>
        </authorList>
    </citation>
    <scope>NUCLEOTIDE SEQUENCE [LARGE SCALE GENOMIC DNA]</scope>
    <source>
        <strain evidence="7">Arlian Lab</strain>
        <tissue evidence="7">Whole body</tissue>
    </source>
</reference>
<feature type="compositionally biased region" description="Basic and acidic residues" evidence="5">
    <location>
        <begin position="648"/>
        <end position="679"/>
    </location>
</feature>
<dbReference type="EMBL" id="MUJZ01039346">
    <property type="protein sequence ID" value="OTF76035.1"/>
    <property type="molecule type" value="Genomic_DNA"/>
</dbReference>
<organism evidence="7 8">
    <name type="scientific">Euroglyphus maynei</name>
    <name type="common">Mayne's house dust mite</name>
    <dbReference type="NCBI Taxonomy" id="6958"/>
    <lineage>
        <taxon>Eukaryota</taxon>
        <taxon>Metazoa</taxon>
        <taxon>Ecdysozoa</taxon>
        <taxon>Arthropoda</taxon>
        <taxon>Chelicerata</taxon>
        <taxon>Arachnida</taxon>
        <taxon>Acari</taxon>
        <taxon>Acariformes</taxon>
        <taxon>Sarcoptiformes</taxon>
        <taxon>Astigmata</taxon>
        <taxon>Psoroptidia</taxon>
        <taxon>Analgoidea</taxon>
        <taxon>Pyroglyphidae</taxon>
        <taxon>Pyroglyphinae</taxon>
        <taxon>Euroglyphus</taxon>
    </lineage>
</organism>
<evidence type="ECO:0000256" key="1">
    <source>
        <dbReference type="ARBA" id="ARBA00004604"/>
    </source>
</evidence>
<evidence type="ECO:0000256" key="5">
    <source>
        <dbReference type="SAM" id="MobiDB-lite"/>
    </source>
</evidence>
<evidence type="ECO:0000256" key="4">
    <source>
        <dbReference type="ARBA" id="ARBA00023242"/>
    </source>
</evidence>
<dbReference type="InterPro" id="IPR003029">
    <property type="entry name" value="S1_domain"/>
</dbReference>
<dbReference type="InterPro" id="IPR003107">
    <property type="entry name" value="HAT"/>
</dbReference>
<dbReference type="OrthoDB" id="412781at2759"/>
<accession>A0A1Y3B9W3</accession>
<sequence length="962" mass="112425">MKRNLFEPNEFDEDNFDRLYRPGSTHRVRVKKFHLIDNLIEISLRKSFINRNDLTIDDIDIGTIVEGIVKKYRPDGVYVKLGFGINGFIPNIHLSDTPSLNWENIRKKFFPLNKRIQCKVLKLDNRTSRIPKIALTAKKSLMKINDEEMFKDFDQITAKMSSTGVVCLITDKGILLEFFNHVRGFIPLKFLATYKIEYPDKIFRLGQLIKCTVISVNPAAKHMICSLIDIDEMKKLKMNLQIRNRNDTFNEKLKIGQILKRMRIISKTPMKGFDLTDSQEKIQVFLPLSHLSDDTYISRIQFGTLKINDIIDELMVFSKDSANVVCVTMKPIFLKRNYPLIMNESDVQLNSPFPAIVRNVTPTGVFFETTNAQYGVIRKKFLQDGFIEETTKLGLCRGQTILVNAIDVSSYETTASNSMDNYLKRFKFSMKLSDVYDKDSNESIELLKSYLEQLESIQTSMKNTAEDESIRLLSSYSIGEVITFIVKEINDDQIKMDCSRTGNKNEPTVAGIVMKQESFTTDDLTISQMGMAIVCDIDFDGKNLLLFIQPKPAKLIRQVKNFQQLNLAKIKPNQMIKGTVIHINSRYILTVLGGHLPGLIAFVPAKKHYNDQRHVEKLFTINHKLQTKSVDDDDFDLDDESDMDDKSDDDKKHRNRNERNEMARKREMKLREKEEQLTDLDRKPRDEQDFEMAIVAKPNSSYIWIEYMAFMVERKQIDRAKEIGERALKKISFSLLNLENQYGDENSMKNLIEKAVKFNDAKIIYKRLAIIYGESGRKDQAESCYTFMIRKFYSDQSVWISFLLFYMKNEQIEKARKLFVKSLATIDKRQHIDLISKFAQFEFEYGDYENGKTLFEKLLSLYWERLDKWSIYIDMLVKYTLNNNGDDDDEHRMDSLEFIRNIFERLLTFKFSPHKMRFIFKKYYDFEMKYGGGDNNSELLERLQQKQSEYVEHGRVVSSNLI</sequence>
<dbReference type="InterPro" id="IPR011990">
    <property type="entry name" value="TPR-like_helical_dom_sf"/>
</dbReference>
<dbReference type="Proteomes" id="UP000194236">
    <property type="component" value="Unassembled WGS sequence"/>
</dbReference>
<evidence type="ECO:0000313" key="8">
    <source>
        <dbReference type="Proteomes" id="UP000194236"/>
    </source>
</evidence>
<feature type="domain" description="S1 motif" evidence="6">
    <location>
        <begin position="62"/>
        <end position="138"/>
    </location>
</feature>
<dbReference type="Pfam" id="PF05843">
    <property type="entry name" value="Suf"/>
    <property type="match status" value="1"/>
</dbReference>
<dbReference type="SMART" id="SM00316">
    <property type="entry name" value="S1"/>
    <property type="match status" value="4"/>
</dbReference>
<dbReference type="AlphaFoldDB" id="A0A1Y3B9W3"/>
<dbReference type="Gene3D" id="2.40.50.140">
    <property type="entry name" value="Nucleic acid-binding proteins"/>
    <property type="match status" value="2"/>
</dbReference>
<keyword evidence="8" id="KW-1185">Reference proteome</keyword>
<dbReference type="InterPro" id="IPR057302">
    <property type="entry name" value="Rrp5_S1"/>
</dbReference>
<dbReference type="SUPFAM" id="SSF50249">
    <property type="entry name" value="Nucleic acid-binding proteins"/>
    <property type="match status" value="2"/>
</dbReference>
<name>A0A1Y3B9W3_EURMA</name>
<feature type="compositionally biased region" description="Acidic residues" evidence="5">
    <location>
        <begin position="632"/>
        <end position="647"/>
    </location>
</feature>
<dbReference type="PROSITE" id="PS50126">
    <property type="entry name" value="S1"/>
    <property type="match status" value="2"/>
</dbReference>
<gene>
    <name evidence="7" type="ORF">BLA29_001482</name>
</gene>
<keyword evidence="4" id="KW-0539">Nucleus</keyword>